<dbReference type="AlphaFoldDB" id="A0A0D8HCG6"/>
<accession>A0A0D8HCG6</accession>
<dbReference type="SUPFAM" id="SSF51445">
    <property type="entry name" value="(Trans)glycosidases"/>
    <property type="match status" value="1"/>
</dbReference>
<dbReference type="RefSeq" id="WP_052607111.1">
    <property type="nucleotide sequence ID" value="NZ_JXYS01000134.1"/>
</dbReference>
<dbReference type="GO" id="GO:0016798">
    <property type="term" value="F:hydrolase activity, acting on glycosyl bonds"/>
    <property type="evidence" value="ECO:0007669"/>
    <property type="project" value="UniProtKB-KW"/>
</dbReference>
<reference evidence="1 2" key="1">
    <citation type="submission" date="2015-01" db="EMBL/GenBank/DDBJ databases">
        <title>Draft genome of the acidophilic iron oxidizer Acidithrix ferrooxidans strain Py-F3.</title>
        <authorList>
            <person name="Poehlein A."/>
            <person name="Eisen S."/>
            <person name="Schloemann M."/>
            <person name="Johnson B.D."/>
            <person name="Daniel R."/>
            <person name="Muehling M."/>
        </authorList>
    </citation>
    <scope>NUCLEOTIDE SEQUENCE [LARGE SCALE GENOMIC DNA]</scope>
    <source>
        <strain evidence="1 2">Py-F3</strain>
    </source>
</reference>
<dbReference type="EMBL" id="JXYS01000134">
    <property type="protein sequence ID" value="KJF15660.1"/>
    <property type="molecule type" value="Genomic_DNA"/>
</dbReference>
<name>A0A0D8HCG6_9ACTN</name>
<dbReference type="GO" id="GO:0000272">
    <property type="term" value="P:polysaccharide catabolic process"/>
    <property type="evidence" value="ECO:0007669"/>
    <property type="project" value="TreeGrafter"/>
</dbReference>
<evidence type="ECO:0000313" key="2">
    <source>
        <dbReference type="Proteomes" id="UP000032360"/>
    </source>
</evidence>
<keyword evidence="1" id="KW-0378">Hydrolase</keyword>
<comment type="caution">
    <text evidence="1">The sequence shown here is derived from an EMBL/GenBank/DDBJ whole genome shotgun (WGS) entry which is preliminary data.</text>
</comment>
<protein>
    <submittedName>
        <fullName evidence="1">Exo-alpha-(1-&gt;6)-L-arabinofuranosidase</fullName>
        <ecNumber evidence="1">3.2.1.-</ecNumber>
    </submittedName>
</protein>
<keyword evidence="2" id="KW-1185">Reference proteome</keyword>
<proteinExistence type="predicted"/>
<gene>
    <name evidence="1" type="primary">afuB</name>
    <name evidence="1" type="ORF">AXFE_34950</name>
</gene>
<keyword evidence="1" id="KW-0326">Glycosidase</keyword>
<organism evidence="1 2">
    <name type="scientific">Acidithrix ferrooxidans</name>
    <dbReference type="NCBI Taxonomy" id="1280514"/>
    <lineage>
        <taxon>Bacteria</taxon>
        <taxon>Bacillati</taxon>
        <taxon>Actinomycetota</taxon>
        <taxon>Acidimicrobiia</taxon>
        <taxon>Acidimicrobiales</taxon>
        <taxon>Acidimicrobiaceae</taxon>
        <taxon>Acidithrix</taxon>
    </lineage>
</organism>
<evidence type="ECO:0000313" key="1">
    <source>
        <dbReference type="EMBL" id="KJF15660.1"/>
    </source>
</evidence>
<dbReference type="Gene3D" id="3.20.20.80">
    <property type="entry name" value="Glycosidases"/>
    <property type="match status" value="1"/>
</dbReference>
<dbReference type="Proteomes" id="UP000032360">
    <property type="component" value="Unassembled WGS sequence"/>
</dbReference>
<dbReference type="STRING" id="1280514.AXFE_34950"/>
<sequence length="492" mass="52292">MKENRVSRRRWSGKTTVAILVLIALLLIVVRNVEYANHGAKSTSSPGISPSNSSHGLLLRVSDGASRSVTTPVEGTNLDYSGLAEPYGDTSVMNAVNSLALGTIRYPGGTIANYWSWQTGTVNQPSSTTKTRFGTTKTQPSRHQTYGFTLSTLKQLTSATGAVPIFDLNVMTSTLQDQIQMLQSAVKLGLPVRYVELGNEFYLSNSNYLNAFPTATSYADLVASWAPAIRAEFPNVQIAAVASIAVATPREQSWNSTLLRIAGNDINAVTLHDYPGVSTSENTPHSPETLLAGASIEWQPVRTIINSFPPRLSVWLTEYNLGPGARSKGSPALGTTWEHALYMAGLEMQMLASTRVTITDYWDLFGNTEDAQFAETLPITTTPTGSASQLINQAIKGANGITVLNITNDPPLDGSVKSVSGIKVTTASGLEKLIFANLGSSSVTLAGGNLVPAGASAEQLSGSLSIQALNVQSIHISNHLDLPPNSVTVVTV</sequence>
<dbReference type="PANTHER" id="PTHR43576">
    <property type="entry name" value="ALPHA-L-ARABINOFURANOSIDASE C-RELATED"/>
    <property type="match status" value="1"/>
</dbReference>
<dbReference type="OrthoDB" id="4522580at2"/>
<dbReference type="EC" id="3.2.1.-" evidence="1"/>
<dbReference type="PANTHER" id="PTHR43576:SF3">
    <property type="entry name" value="ALPHA-L-ARABINOFURANOSIDASE C"/>
    <property type="match status" value="1"/>
</dbReference>
<dbReference type="InterPro" id="IPR017853">
    <property type="entry name" value="GH"/>
</dbReference>